<evidence type="ECO:0000313" key="3">
    <source>
        <dbReference type="EMBL" id="MFC5429922.1"/>
    </source>
</evidence>
<evidence type="ECO:0000259" key="2">
    <source>
        <dbReference type="Pfam" id="PF05650"/>
    </source>
</evidence>
<evidence type="ECO:0000313" key="4">
    <source>
        <dbReference type="Proteomes" id="UP001596103"/>
    </source>
</evidence>
<dbReference type="InterPro" id="IPR008520">
    <property type="entry name" value="DUF802"/>
</dbReference>
<keyword evidence="1" id="KW-0472">Membrane</keyword>
<dbReference type="Pfam" id="PF05650">
    <property type="entry name" value="DUF802"/>
    <property type="match status" value="2"/>
</dbReference>
<proteinExistence type="predicted"/>
<feature type="transmembrane region" description="Helical" evidence="1">
    <location>
        <begin position="158"/>
        <end position="180"/>
    </location>
</feature>
<name>A0ABW0JAA5_9BURK</name>
<keyword evidence="1" id="KW-0812">Transmembrane</keyword>
<dbReference type="Proteomes" id="UP001596103">
    <property type="component" value="Unassembled WGS sequence"/>
</dbReference>
<organism evidence="3 4">
    <name type="scientific">Paraburkholderia denitrificans</name>
    <dbReference type="NCBI Taxonomy" id="694025"/>
    <lineage>
        <taxon>Bacteria</taxon>
        <taxon>Pseudomonadati</taxon>
        <taxon>Pseudomonadota</taxon>
        <taxon>Betaproteobacteria</taxon>
        <taxon>Burkholderiales</taxon>
        <taxon>Burkholderiaceae</taxon>
        <taxon>Paraburkholderia</taxon>
    </lineage>
</organism>
<keyword evidence="1" id="KW-1133">Transmembrane helix</keyword>
<protein>
    <submittedName>
        <fullName evidence="3">DUF802 domain-containing protein</fullName>
    </submittedName>
</protein>
<sequence length="698" mass="74052">MSRFRFDLVVFLAGCAALCWIAFGYLGTNPLALAVTLLIGACYFAGALELWRYRQATATLEHAVTALAEPPATLGAWLERIDPGLRGPVRLRVEGARAALPGPALTPYLVGLLVLLGMLGTLLGMVATLKGTGAALESATDPLAIRASLAAPVKGLGFAFGTSIAGVATSAMLGLLSALVRRQRSDAAQQLDTRIATTLRVFSHAHQREASFQLLQRQAEAMPVLVDRLQAMMQAIEQQSLALNERQIASQQQFFGKVEASYAELAASVARSLKDGAAESARAAGAAIRPAVESMVQGVKAETAALNAAVTQAVERQMTGLSTSHETTAATVSTLWREALADHRRSSETLSTDLRASFERYAATFETRCADLVDGIAARLDRTAGTAAENWNTALSQQMRANEQLAADHQQALSVAAATFGQHAAALLHDVNASHAQLQAGLVSQDAARLDAWRESVASMSATLYARWDDAAVQNTTRQQAICDTLERTASAIAAQTQAQARDTVAEIARIVEAASEAPRAAAEVIAELRQKLSESMVRDTAMLEERSRLLATLETLLNAVNHASTQQRGAIDALVSTSAELFERVGAQFTDRVASETNKLDGIAAQITHGAVEVASLGDAFGASVHAFGESNTQLVAQLQRIEGALDKSLARSDEQLAYYVAQAREVVDLSMLSQKQIMEGLQQLSARRAAAGAEAA</sequence>
<comment type="caution">
    <text evidence="3">The sequence shown here is derived from an EMBL/GenBank/DDBJ whole genome shotgun (WGS) entry which is preliminary data.</text>
</comment>
<reference evidence="4" key="1">
    <citation type="journal article" date="2019" name="Int. J. Syst. Evol. Microbiol.">
        <title>The Global Catalogue of Microorganisms (GCM) 10K type strain sequencing project: providing services to taxonomists for standard genome sequencing and annotation.</title>
        <authorList>
            <consortium name="The Broad Institute Genomics Platform"/>
            <consortium name="The Broad Institute Genome Sequencing Center for Infectious Disease"/>
            <person name="Wu L."/>
            <person name="Ma J."/>
        </authorList>
    </citation>
    <scope>NUCLEOTIDE SEQUENCE [LARGE SCALE GENOMIC DNA]</scope>
    <source>
        <strain evidence="4">CCUG 56042</strain>
    </source>
</reference>
<feature type="domain" description="DUF802" evidence="2">
    <location>
        <begin position="321"/>
        <end position="373"/>
    </location>
</feature>
<keyword evidence="4" id="KW-1185">Reference proteome</keyword>
<gene>
    <name evidence="3" type="ORF">ACFPTO_14095</name>
</gene>
<feature type="transmembrane region" description="Helical" evidence="1">
    <location>
        <begin position="105"/>
        <end position="127"/>
    </location>
</feature>
<accession>A0ABW0JAA5</accession>
<dbReference type="EMBL" id="JBHSMP010000016">
    <property type="protein sequence ID" value="MFC5429922.1"/>
    <property type="molecule type" value="Genomic_DNA"/>
</dbReference>
<dbReference type="RefSeq" id="WP_377711946.1">
    <property type="nucleotide sequence ID" value="NZ_JBHSMP010000016.1"/>
</dbReference>
<feature type="domain" description="DUF802" evidence="2">
    <location>
        <begin position="376"/>
        <end position="428"/>
    </location>
</feature>
<evidence type="ECO:0000256" key="1">
    <source>
        <dbReference type="SAM" id="Phobius"/>
    </source>
</evidence>
<feature type="transmembrane region" description="Helical" evidence="1">
    <location>
        <begin position="34"/>
        <end position="51"/>
    </location>
</feature>